<dbReference type="AlphaFoldDB" id="A0A077M6Q1"/>
<keyword evidence="2" id="KW-0808">Transferase</keyword>
<dbReference type="PROSITE" id="PS51186">
    <property type="entry name" value="GNAT"/>
    <property type="match status" value="1"/>
</dbReference>
<dbReference type="PANTHER" id="PTHR43441">
    <property type="entry name" value="RIBOSOMAL-PROTEIN-SERINE ACETYLTRANSFERASE"/>
    <property type="match status" value="1"/>
</dbReference>
<dbReference type="PANTHER" id="PTHR43441:SF10">
    <property type="entry name" value="ACETYLTRANSFERASE"/>
    <property type="match status" value="1"/>
</dbReference>
<protein>
    <submittedName>
        <fullName evidence="2">Putative acetyltransferase</fullName>
    </submittedName>
</protein>
<reference evidence="2 3" key="1">
    <citation type="journal article" date="2013" name="ISME J.">
        <title>A metabolic model for members of the genus Tetrasphaera involved in enhanced biological phosphorus removal.</title>
        <authorList>
            <person name="Kristiansen R."/>
            <person name="Nguyen H.T.T."/>
            <person name="Saunders A.M."/>
            <person name="Nielsen J.L."/>
            <person name="Wimmer R."/>
            <person name="Le V.Q."/>
            <person name="McIlroy S.J."/>
            <person name="Petrovski S."/>
            <person name="Seviour R.J."/>
            <person name="Calteau A."/>
            <person name="Nielsen K.L."/>
            <person name="Nielsen P.H."/>
        </authorList>
    </citation>
    <scope>NUCLEOTIDE SEQUENCE [LARGE SCALE GENOMIC DNA]</scope>
    <source>
        <strain evidence="2 3">Ben 74</strain>
    </source>
</reference>
<dbReference type="InterPro" id="IPR000182">
    <property type="entry name" value="GNAT_dom"/>
</dbReference>
<proteinExistence type="predicted"/>
<name>A0A077M6Q1_9MICO</name>
<dbReference type="GO" id="GO:0005737">
    <property type="term" value="C:cytoplasm"/>
    <property type="evidence" value="ECO:0007669"/>
    <property type="project" value="TreeGrafter"/>
</dbReference>
<dbReference type="GO" id="GO:1990189">
    <property type="term" value="F:protein N-terminal-serine acetyltransferase activity"/>
    <property type="evidence" value="ECO:0007669"/>
    <property type="project" value="TreeGrafter"/>
</dbReference>
<dbReference type="CDD" id="cd04301">
    <property type="entry name" value="NAT_SF"/>
    <property type="match status" value="1"/>
</dbReference>
<dbReference type="InterPro" id="IPR051908">
    <property type="entry name" value="Ribosomal_N-acetyltransferase"/>
</dbReference>
<keyword evidence="3" id="KW-1185">Reference proteome</keyword>
<evidence type="ECO:0000259" key="1">
    <source>
        <dbReference type="PROSITE" id="PS51186"/>
    </source>
</evidence>
<evidence type="ECO:0000313" key="2">
    <source>
        <dbReference type="EMBL" id="CCI52269.1"/>
    </source>
</evidence>
<sequence>MPTLVLPVLRSGVFSGHTQPRLTAGDMELEPWCDRDAEFLAEVYCDPAIQRWHVRSMDVKGAREWITARALRWKGEHGADWVVRREGAPVGRVGLRTVDLEEGRAEVAYWTAPEARGNGVAIQALTALSNWALETVGFHRLDLHHSVQNAASCRVAVKCGYEVEGTAHSSVLHSDGWHDMHLHARINRGTGRRGHHRSE</sequence>
<dbReference type="Gene3D" id="3.40.630.30">
    <property type="match status" value="1"/>
</dbReference>
<dbReference type="GO" id="GO:0008999">
    <property type="term" value="F:protein-N-terminal-alanine acetyltransferase activity"/>
    <property type="evidence" value="ECO:0007669"/>
    <property type="project" value="TreeGrafter"/>
</dbReference>
<organism evidence="2 3">
    <name type="scientific">Nostocoides jenkinsii Ben 74</name>
    <dbReference type="NCBI Taxonomy" id="1193518"/>
    <lineage>
        <taxon>Bacteria</taxon>
        <taxon>Bacillati</taxon>
        <taxon>Actinomycetota</taxon>
        <taxon>Actinomycetes</taxon>
        <taxon>Micrococcales</taxon>
        <taxon>Intrasporangiaceae</taxon>
        <taxon>Nostocoides</taxon>
    </lineage>
</organism>
<evidence type="ECO:0000313" key="3">
    <source>
        <dbReference type="Proteomes" id="UP000035720"/>
    </source>
</evidence>
<feature type="domain" description="N-acetyltransferase" evidence="1">
    <location>
        <begin position="27"/>
        <end position="189"/>
    </location>
</feature>
<comment type="caution">
    <text evidence="2">The sequence shown here is derived from an EMBL/GenBank/DDBJ whole genome shotgun (WGS) entry which is preliminary data.</text>
</comment>
<dbReference type="SUPFAM" id="SSF55729">
    <property type="entry name" value="Acyl-CoA N-acyltransferases (Nat)"/>
    <property type="match status" value="1"/>
</dbReference>
<dbReference type="Pfam" id="PF13302">
    <property type="entry name" value="Acetyltransf_3"/>
    <property type="match status" value="1"/>
</dbReference>
<gene>
    <name evidence="2" type="ORF">BN13_1530004</name>
</gene>
<dbReference type="RefSeq" id="WP_084733853.1">
    <property type="nucleotide sequence ID" value="NZ_HF571038.1"/>
</dbReference>
<dbReference type="InterPro" id="IPR016181">
    <property type="entry name" value="Acyl_CoA_acyltransferase"/>
</dbReference>
<dbReference type="EMBL" id="CAJC01000061">
    <property type="protein sequence ID" value="CCI52269.1"/>
    <property type="molecule type" value="Genomic_DNA"/>
</dbReference>
<dbReference type="STRING" id="1193518.BN13_1530004"/>
<dbReference type="Proteomes" id="UP000035720">
    <property type="component" value="Unassembled WGS sequence"/>
</dbReference>
<accession>A0A077M6Q1</accession>